<dbReference type="RefSeq" id="WP_202198042.1">
    <property type="nucleotide sequence ID" value="NZ_BAAATO010000004.1"/>
</dbReference>
<dbReference type="Gene3D" id="3.40.640.10">
    <property type="entry name" value="Type I PLP-dependent aspartate aminotransferase-like (Major domain)"/>
    <property type="match status" value="1"/>
</dbReference>
<sequence>MTSPSAVRSPDQSADGRPGIYLDNAATSPLCPEAVEAVLRGMEITGNPSSRHAAGDAAKEALESSRAQLALLLDCAPEEVVFTGSGSEADALAICGTVLAAKGAGRPVHLITTALEHSAVLESCQLARELGAEVTVVAPDARGWVDPESVRRELRPDTALVSVMHANNETGVIQPVAQIAELAHRAGALFHMDAVQSAGKVPLTGIGADLVSVSGHKFYGPKGVGALKVARGVTLAPLVRGGSQESGLRAGTENVPGVLGMAAAAAAALEHLAEPGQRERRERLRERLLAALSAASGVEVNGAGAPCLPDTLNVSFAGVRGDTLVDLLALHDVYVSAGSACHAGSDEPSHVLTAMGVPVARARAAVRFSAGRFTDERAVLSAAATTVGLVDRLRSLGPSLVPNPPHTEESLWSTLH</sequence>
<dbReference type="Gene3D" id="1.10.260.50">
    <property type="match status" value="1"/>
</dbReference>
<organism evidence="10 11">
    <name type="scientific">Streptomyces spororaveus</name>
    <dbReference type="NCBI Taxonomy" id="284039"/>
    <lineage>
        <taxon>Bacteria</taxon>
        <taxon>Bacillati</taxon>
        <taxon>Actinomycetota</taxon>
        <taxon>Actinomycetes</taxon>
        <taxon>Kitasatosporales</taxon>
        <taxon>Streptomycetaceae</taxon>
        <taxon>Streptomyces</taxon>
    </lineage>
</organism>
<dbReference type="PANTHER" id="PTHR11601:SF34">
    <property type="entry name" value="CYSTEINE DESULFURASE"/>
    <property type="match status" value="1"/>
</dbReference>
<dbReference type="InterPro" id="IPR000192">
    <property type="entry name" value="Aminotrans_V_dom"/>
</dbReference>
<reference evidence="11" key="1">
    <citation type="submission" date="2023-07" db="EMBL/GenBank/DDBJ databases">
        <title>Whole genome shotgun sequence of Streptomyces spororaveus NBRC 15456.</title>
        <authorList>
            <person name="Komaki H."/>
            <person name="Tamura T."/>
        </authorList>
    </citation>
    <scope>NUCLEOTIDE SEQUENCE [LARGE SCALE GENOMIC DNA]</scope>
    <source>
        <strain evidence="11">NBRC 15456</strain>
    </source>
</reference>
<evidence type="ECO:0000256" key="4">
    <source>
        <dbReference type="ARBA" id="ARBA00022723"/>
    </source>
</evidence>
<keyword evidence="10" id="KW-0032">Aminotransferase</keyword>
<name>A0ABQ3T5H0_9ACTN</name>
<keyword evidence="6" id="KW-0408">Iron</keyword>
<comment type="catalytic activity">
    <reaction evidence="8">
        <text>(sulfur carrier)-H + L-cysteine = (sulfur carrier)-SH + L-alanine</text>
        <dbReference type="Rhea" id="RHEA:43892"/>
        <dbReference type="Rhea" id="RHEA-COMP:14737"/>
        <dbReference type="Rhea" id="RHEA-COMP:14739"/>
        <dbReference type="ChEBI" id="CHEBI:29917"/>
        <dbReference type="ChEBI" id="CHEBI:35235"/>
        <dbReference type="ChEBI" id="CHEBI:57972"/>
        <dbReference type="ChEBI" id="CHEBI:64428"/>
        <dbReference type="EC" id="2.8.1.7"/>
    </reaction>
</comment>
<dbReference type="PIRSF" id="PIRSF005572">
    <property type="entry name" value="NifS"/>
    <property type="match status" value="1"/>
</dbReference>
<dbReference type="InterPro" id="IPR016454">
    <property type="entry name" value="Cysteine_dSase"/>
</dbReference>
<gene>
    <name evidence="10" type="ORF">Sspor_11830</name>
</gene>
<dbReference type="InterPro" id="IPR015424">
    <property type="entry name" value="PyrdxlP-dep_Trfase"/>
</dbReference>
<comment type="cofactor">
    <cofactor evidence="1">
        <name>pyridoxal 5'-phosphate</name>
        <dbReference type="ChEBI" id="CHEBI:597326"/>
    </cofactor>
</comment>
<evidence type="ECO:0000256" key="3">
    <source>
        <dbReference type="ARBA" id="ARBA00022679"/>
    </source>
</evidence>
<keyword evidence="11" id="KW-1185">Reference proteome</keyword>
<accession>A0ABQ3T5H0</accession>
<dbReference type="GO" id="GO:0008483">
    <property type="term" value="F:transaminase activity"/>
    <property type="evidence" value="ECO:0007669"/>
    <property type="project" value="UniProtKB-KW"/>
</dbReference>
<dbReference type="InterPro" id="IPR015422">
    <property type="entry name" value="PyrdxlP-dep_Trfase_small"/>
</dbReference>
<comment type="similarity">
    <text evidence="2">Belongs to the class-V pyridoxal-phosphate-dependent aminotransferase family. NifS/IscS subfamily.</text>
</comment>
<proteinExistence type="inferred from homology"/>
<keyword evidence="4" id="KW-0479">Metal-binding</keyword>
<evidence type="ECO:0000256" key="8">
    <source>
        <dbReference type="ARBA" id="ARBA00050776"/>
    </source>
</evidence>
<evidence type="ECO:0000256" key="2">
    <source>
        <dbReference type="ARBA" id="ARBA00006490"/>
    </source>
</evidence>
<dbReference type="SUPFAM" id="SSF53383">
    <property type="entry name" value="PLP-dependent transferases"/>
    <property type="match status" value="1"/>
</dbReference>
<comment type="caution">
    <text evidence="10">The sequence shown here is derived from an EMBL/GenBank/DDBJ whole genome shotgun (WGS) entry which is preliminary data.</text>
</comment>
<protein>
    <submittedName>
        <fullName evidence="10">Aminotransferase/cysteine desulfhydrase</fullName>
    </submittedName>
</protein>
<dbReference type="PANTHER" id="PTHR11601">
    <property type="entry name" value="CYSTEINE DESULFURYLASE FAMILY MEMBER"/>
    <property type="match status" value="1"/>
</dbReference>
<dbReference type="EMBL" id="BNED01000005">
    <property type="protein sequence ID" value="GHI75622.1"/>
    <property type="molecule type" value="Genomic_DNA"/>
</dbReference>
<dbReference type="Gene3D" id="3.90.1150.10">
    <property type="entry name" value="Aspartate Aminotransferase, domain 1"/>
    <property type="match status" value="1"/>
</dbReference>
<dbReference type="Pfam" id="PF00266">
    <property type="entry name" value="Aminotran_5"/>
    <property type="match status" value="1"/>
</dbReference>
<feature type="domain" description="Aminotransferase class V" evidence="9">
    <location>
        <begin position="20"/>
        <end position="376"/>
    </location>
</feature>
<keyword evidence="5" id="KW-0663">Pyridoxal phosphate</keyword>
<evidence type="ECO:0000256" key="1">
    <source>
        <dbReference type="ARBA" id="ARBA00001933"/>
    </source>
</evidence>
<evidence type="ECO:0000259" key="9">
    <source>
        <dbReference type="Pfam" id="PF00266"/>
    </source>
</evidence>
<keyword evidence="3" id="KW-0808">Transferase</keyword>
<keyword evidence="7" id="KW-0411">Iron-sulfur</keyword>
<dbReference type="InterPro" id="IPR015421">
    <property type="entry name" value="PyrdxlP-dep_Trfase_major"/>
</dbReference>
<dbReference type="Proteomes" id="UP000608522">
    <property type="component" value="Unassembled WGS sequence"/>
</dbReference>
<evidence type="ECO:0000313" key="10">
    <source>
        <dbReference type="EMBL" id="GHI75622.1"/>
    </source>
</evidence>
<evidence type="ECO:0000256" key="6">
    <source>
        <dbReference type="ARBA" id="ARBA00023004"/>
    </source>
</evidence>
<evidence type="ECO:0000256" key="5">
    <source>
        <dbReference type="ARBA" id="ARBA00022898"/>
    </source>
</evidence>
<evidence type="ECO:0000313" key="11">
    <source>
        <dbReference type="Proteomes" id="UP000608522"/>
    </source>
</evidence>
<evidence type="ECO:0000256" key="7">
    <source>
        <dbReference type="ARBA" id="ARBA00023014"/>
    </source>
</evidence>